<accession>A0A6J4SZA2</accession>
<sequence>MSASRSRKGGGSDPAALSLSQIRPALARPTAGSPRKAISTAAAIATPRSTSACRCLARH</sequence>
<protein>
    <submittedName>
        <fullName evidence="2">Uncharacterized protein</fullName>
    </submittedName>
</protein>
<gene>
    <name evidence="2" type="ORF">AVDCRST_MAG09-1472</name>
</gene>
<dbReference type="AlphaFoldDB" id="A0A6J4SZA2"/>
<organism evidence="2">
    <name type="scientific">uncultured Sphingomonas sp</name>
    <dbReference type="NCBI Taxonomy" id="158754"/>
    <lineage>
        <taxon>Bacteria</taxon>
        <taxon>Pseudomonadati</taxon>
        <taxon>Pseudomonadota</taxon>
        <taxon>Alphaproteobacteria</taxon>
        <taxon>Sphingomonadales</taxon>
        <taxon>Sphingomonadaceae</taxon>
        <taxon>Sphingomonas</taxon>
        <taxon>environmental samples</taxon>
    </lineage>
</organism>
<evidence type="ECO:0000256" key="1">
    <source>
        <dbReference type="SAM" id="MobiDB-lite"/>
    </source>
</evidence>
<reference evidence="2" key="1">
    <citation type="submission" date="2020-02" db="EMBL/GenBank/DDBJ databases">
        <authorList>
            <person name="Meier V. D."/>
        </authorList>
    </citation>
    <scope>NUCLEOTIDE SEQUENCE</scope>
    <source>
        <strain evidence="2">AVDCRST_MAG09</strain>
    </source>
</reference>
<feature type="region of interest" description="Disordered" evidence="1">
    <location>
        <begin position="1"/>
        <end position="35"/>
    </location>
</feature>
<evidence type="ECO:0000313" key="2">
    <source>
        <dbReference type="EMBL" id="CAA9509043.1"/>
    </source>
</evidence>
<name>A0A6J4SZA2_9SPHN</name>
<proteinExistence type="predicted"/>
<dbReference type="EMBL" id="CADCVZ010000030">
    <property type="protein sequence ID" value="CAA9509043.1"/>
    <property type="molecule type" value="Genomic_DNA"/>
</dbReference>